<evidence type="ECO:0000313" key="2">
    <source>
        <dbReference type="Proteomes" id="UP000289784"/>
    </source>
</evidence>
<dbReference type="EMBL" id="SAWZ01000011">
    <property type="protein sequence ID" value="RXR00852.1"/>
    <property type="molecule type" value="Genomic_DNA"/>
</dbReference>
<protein>
    <submittedName>
        <fullName evidence="1">Uncharacterized protein</fullName>
    </submittedName>
</protein>
<comment type="caution">
    <text evidence="1">The sequence shown here is derived from an EMBL/GenBank/DDBJ whole genome shotgun (WGS) entry which is preliminary data.</text>
</comment>
<proteinExistence type="predicted"/>
<name>A0A4Q1JT32_9GAMM</name>
<dbReference type="AlphaFoldDB" id="A0A4Q1JT32"/>
<gene>
    <name evidence="1" type="ORF">EPA99_16320</name>
</gene>
<evidence type="ECO:0000313" key="1">
    <source>
        <dbReference type="EMBL" id="RXR00852.1"/>
    </source>
</evidence>
<reference evidence="1 2" key="1">
    <citation type="submission" date="2019-01" db="EMBL/GenBank/DDBJ databases">
        <title>Pseudoxanthomonas composti sp. nov., isolated from compost.</title>
        <authorList>
            <person name="Yang G."/>
        </authorList>
    </citation>
    <scope>NUCLEOTIDE SEQUENCE [LARGE SCALE GENOMIC DNA]</scope>
    <source>
        <strain evidence="1 2">GSS15</strain>
    </source>
</reference>
<keyword evidence="2" id="KW-1185">Reference proteome</keyword>
<sequence>MKDDERLSLADTTRALAELQALVLAQGAMLDTLIATHPYPVEFREAWDQRVSAVLAQSLQTSAARLADGEQMRVLSPLSHQLQELTEKVLRRAPREP</sequence>
<organism evidence="1 2">
    <name type="scientific">Pseudoxanthomonas composti</name>
    <dbReference type="NCBI Taxonomy" id="2137479"/>
    <lineage>
        <taxon>Bacteria</taxon>
        <taxon>Pseudomonadati</taxon>
        <taxon>Pseudomonadota</taxon>
        <taxon>Gammaproteobacteria</taxon>
        <taxon>Lysobacterales</taxon>
        <taxon>Lysobacteraceae</taxon>
        <taxon>Pseudoxanthomonas</taxon>
    </lineage>
</organism>
<accession>A0A4Q1JT32</accession>
<dbReference type="Proteomes" id="UP000289784">
    <property type="component" value="Unassembled WGS sequence"/>
</dbReference>
<dbReference type="RefSeq" id="WP_129472314.1">
    <property type="nucleotide sequence ID" value="NZ_SAWZ01000011.1"/>
</dbReference>